<evidence type="ECO:0000313" key="4">
    <source>
        <dbReference type="EMBL" id="HIV01472.1"/>
    </source>
</evidence>
<evidence type="ECO:0000259" key="3">
    <source>
        <dbReference type="Pfam" id="PF20990"/>
    </source>
</evidence>
<organism evidence="4 5">
    <name type="scientific">Candidatus Caccopulliclostridium gallistercoris</name>
    <dbReference type="NCBI Taxonomy" id="2840719"/>
    <lineage>
        <taxon>Bacteria</taxon>
        <taxon>Bacillati</taxon>
        <taxon>Bacillota</taxon>
        <taxon>Clostridia</taxon>
        <taxon>Candidatus Caccopulliclostridium</taxon>
    </lineage>
</organism>
<feature type="domain" description="Predicted membrane protein YciQ-like C-terminal" evidence="3">
    <location>
        <begin position="283"/>
        <end position="563"/>
    </location>
</feature>
<keyword evidence="1" id="KW-0472">Membrane</keyword>
<keyword evidence="1" id="KW-1133">Transmembrane helix</keyword>
<dbReference type="Pfam" id="PF09972">
    <property type="entry name" value="DUF2207"/>
    <property type="match status" value="1"/>
</dbReference>
<feature type="transmembrane region" description="Helical" evidence="1">
    <location>
        <begin position="486"/>
        <end position="503"/>
    </location>
</feature>
<dbReference type="Proteomes" id="UP000886861">
    <property type="component" value="Unassembled WGS sequence"/>
</dbReference>
<reference evidence="4" key="1">
    <citation type="submission" date="2020-10" db="EMBL/GenBank/DDBJ databases">
        <authorList>
            <person name="Gilroy R."/>
        </authorList>
    </citation>
    <scope>NUCLEOTIDE SEQUENCE</scope>
    <source>
        <strain evidence="4">CHK186-9395</strain>
    </source>
</reference>
<dbReference type="InterPro" id="IPR018702">
    <property type="entry name" value="DUF2207"/>
</dbReference>
<gene>
    <name evidence="4" type="ORF">IAA62_02845</name>
</gene>
<reference evidence="4" key="2">
    <citation type="journal article" date="2021" name="PeerJ">
        <title>Extensive microbial diversity within the chicken gut microbiome revealed by metagenomics and culture.</title>
        <authorList>
            <person name="Gilroy R."/>
            <person name="Ravi A."/>
            <person name="Getino M."/>
            <person name="Pursley I."/>
            <person name="Horton D.L."/>
            <person name="Alikhan N.F."/>
            <person name="Baker D."/>
            <person name="Gharbi K."/>
            <person name="Hall N."/>
            <person name="Watson M."/>
            <person name="Adriaenssens E.M."/>
            <person name="Foster-Nyarko E."/>
            <person name="Jarju S."/>
            <person name="Secka A."/>
            <person name="Antonio M."/>
            <person name="Oren A."/>
            <person name="Chaudhuri R.R."/>
            <person name="La Ragione R."/>
            <person name="Hildebrand F."/>
            <person name="Pallen M.J."/>
        </authorList>
    </citation>
    <scope>NUCLEOTIDE SEQUENCE</scope>
    <source>
        <strain evidence="4">CHK186-9395</strain>
    </source>
</reference>
<evidence type="ECO:0000256" key="1">
    <source>
        <dbReference type="SAM" id="Phobius"/>
    </source>
</evidence>
<protein>
    <submittedName>
        <fullName evidence="4">DUF2207 domain-containing protein</fullName>
    </submittedName>
</protein>
<feature type="transmembrane region" description="Helical" evidence="1">
    <location>
        <begin position="252"/>
        <end position="270"/>
    </location>
</feature>
<dbReference type="AlphaFoldDB" id="A0A9D1NE71"/>
<accession>A0A9D1NE71</accession>
<sequence>MRKSVTGTIILLYLVAIIVTGFFACINSPPIGSSGGNEIAPADNYFITNYEIVADVGEDNVIGIKEVITAEFLPNYATHGIYRTLPLSAQVGEADENGNVTYKNFRYTYSDIKVNEQFEVFTSNGLLYIQIGDPYEYVSGQIVSYEISYNIDLGYDKDSGKDSFYYNLVGSFWDTEILRTEITVILPKEAETTPYIYYGGYGSTNTAQGFTFDGTTLHYVHDSILEAGESLTVRMNLEDGYFNPNISYTWDIINLVLIALIAVISLIIFMKKSNRSELTPVVQFELPDGTTSADVGYLIDRYVHEKDIASLVILWAQKGYLKIKEENKNTTLIKLKDADKNLKLYERVLFEKIFEKGAEIPLKSLGANLSSTIQTVMQEIEIENKNAFSKSAITLREFIAIVTSFIFTSVLFKIAYTMNYTIFMLLSFVGGAVSYLFLKSLMANLDEVVNKKKVWLSVLAAAGVIVLIVCYFIFCYDFFLDPFGNLIIIIALLALNSIILRKFNVRTELGMKKLGDIIGLKTFIEVTEKERLEMLCKENPELFYNVLPYAYVFGIYDEWCKKFEGIVVKMPDWYESDANLIDFIVISTLLRGTMINFSSALHLASVVKTASLIKTIGSVAGTIGGIGGGGGFSGGGHGGGGGGSW</sequence>
<feature type="transmembrane region" description="Helical" evidence="1">
    <location>
        <begin position="422"/>
        <end position="442"/>
    </location>
</feature>
<name>A0A9D1NE71_9FIRM</name>
<feature type="transmembrane region" description="Helical" evidence="1">
    <location>
        <begin position="398"/>
        <end position="416"/>
    </location>
</feature>
<feature type="domain" description="DUF2207" evidence="2">
    <location>
        <begin position="47"/>
        <end position="235"/>
    </location>
</feature>
<proteinExistence type="predicted"/>
<dbReference type="InterPro" id="IPR048389">
    <property type="entry name" value="YciQ-like_C"/>
</dbReference>
<dbReference type="Pfam" id="PF20990">
    <property type="entry name" value="DUF2207_C"/>
    <property type="match status" value="1"/>
</dbReference>
<dbReference type="PROSITE" id="PS51257">
    <property type="entry name" value="PROKAR_LIPOPROTEIN"/>
    <property type="match status" value="1"/>
</dbReference>
<dbReference type="EMBL" id="DVOJ01000010">
    <property type="protein sequence ID" value="HIV01472.1"/>
    <property type="molecule type" value="Genomic_DNA"/>
</dbReference>
<evidence type="ECO:0000259" key="2">
    <source>
        <dbReference type="Pfam" id="PF09972"/>
    </source>
</evidence>
<keyword evidence="1" id="KW-0812">Transmembrane</keyword>
<feature type="transmembrane region" description="Helical" evidence="1">
    <location>
        <begin position="454"/>
        <end position="474"/>
    </location>
</feature>
<evidence type="ECO:0000313" key="5">
    <source>
        <dbReference type="Proteomes" id="UP000886861"/>
    </source>
</evidence>
<comment type="caution">
    <text evidence="4">The sequence shown here is derived from an EMBL/GenBank/DDBJ whole genome shotgun (WGS) entry which is preliminary data.</text>
</comment>